<dbReference type="AlphaFoldDB" id="A0A1N7ARM7"/>
<accession>A0A1N7ARM7</accession>
<dbReference type="RefSeq" id="WP_231581371.1">
    <property type="nucleotide sequence ID" value="NZ_FTLX01000008.1"/>
</dbReference>
<organism evidence="6 7">
    <name type="scientific">Domibacillus enclensis</name>
    <dbReference type="NCBI Taxonomy" id="1017273"/>
    <lineage>
        <taxon>Bacteria</taxon>
        <taxon>Bacillati</taxon>
        <taxon>Bacillota</taxon>
        <taxon>Bacilli</taxon>
        <taxon>Bacillales</taxon>
        <taxon>Bacillaceae</taxon>
        <taxon>Domibacillus</taxon>
    </lineage>
</organism>
<protein>
    <submittedName>
        <fullName evidence="6">Monosaccharide ABC transporter substrate-binding protein, CUT2 family</fullName>
    </submittedName>
</protein>
<dbReference type="InterPro" id="IPR025997">
    <property type="entry name" value="SBP_2_dom"/>
</dbReference>
<dbReference type="InterPro" id="IPR028082">
    <property type="entry name" value="Peripla_BP_I"/>
</dbReference>
<dbReference type="CDD" id="cd06301">
    <property type="entry name" value="PBP1_rhizopine_binding-like"/>
    <property type="match status" value="1"/>
</dbReference>
<dbReference type="Gene3D" id="3.40.50.2300">
    <property type="match status" value="2"/>
</dbReference>
<dbReference type="EMBL" id="FTLX01000008">
    <property type="protein sequence ID" value="SIR41724.1"/>
    <property type="molecule type" value="Genomic_DNA"/>
</dbReference>
<evidence type="ECO:0000259" key="5">
    <source>
        <dbReference type="Pfam" id="PF13407"/>
    </source>
</evidence>
<evidence type="ECO:0000313" key="7">
    <source>
        <dbReference type="Proteomes" id="UP000186385"/>
    </source>
</evidence>
<dbReference type="Proteomes" id="UP000186385">
    <property type="component" value="Unassembled WGS sequence"/>
</dbReference>
<proteinExistence type="inferred from homology"/>
<dbReference type="SUPFAM" id="SSF53822">
    <property type="entry name" value="Periplasmic binding protein-like I"/>
    <property type="match status" value="1"/>
</dbReference>
<evidence type="ECO:0000256" key="2">
    <source>
        <dbReference type="ARBA" id="ARBA00007639"/>
    </source>
</evidence>
<comment type="similarity">
    <text evidence="2">Belongs to the bacterial solute-binding protein 2 family.</text>
</comment>
<feature type="domain" description="Periplasmic binding protein" evidence="5">
    <location>
        <begin position="36"/>
        <end position="292"/>
    </location>
</feature>
<feature type="signal peptide" evidence="4">
    <location>
        <begin position="1"/>
        <end position="20"/>
    </location>
</feature>
<dbReference type="PROSITE" id="PS51257">
    <property type="entry name" value="PROKAR_LIPOPROTEIN"/>
    <property type="match status" value="1"/>
</dbReference>
<dbReference type="STRING" id="1017273.SAMN05443094_1085"/>
<feature type="chain" id="PRO_5038445417" evidence="4">
    <location>
        <begin position="21"/>
        <end position="317"/>
    </location>
</feature>
<dbReference type="GO" id="GO:0030246">
    <property type="term" value="F:carbohydrate binding"/>
    <property type="evidence" value="ECO:0007669"/>
    <property type="project" value="UniProtKB-ARBA"/>
</dbReference>
<dbReference type="PANTHER" id="PTHR46847">
    <property type="entry name" value="D-ALLOSE-BINDING PERIPLASMIC PROTEIN-RELATED"/>
    <property type="match status" value="1"/>
</dbReference>
<evidence type="ECO:0000256" key="3">
    <source>
        <dbReference type="ARBA" id="ARBA00022729"/>
    </source>
</evidence>
<evidence type="ECO:0000256" key="1">
    <source>
        <dbReference type="ARBA" id="ARBA00004196"/>
    </source>
</evidence>
<comment type="subcellular location">
    <subcellularLocation>
        <location evidence="1">Cell envelope</location>
    </subcellularLocation>
</comment>
<evidence type="ECO:0000313" key="6">
    <source>
        <dbReference type="EMBL" id="SIR41724.1"/>
    </source>
</evidence>
<dbReference type="GO" id="GO:0030313">
    <property type="term" value="C:cell envelope"/>
    <property type="evidence" value="ECO:0007669"/>
    <property type="project" value="UniProtKB-SubCell"/>
</dbReference>
<sequence length="317" mass="33740">MKKKVLGFMVMMLVLTSALAGCGDGGSADGEEKLKIGVALPDFDDKWLSYLQDGMTTYEEEAGNIEGIYVDAMNDAAKQMSQVETFISQGVDAIAIVPVDTESVGTIVDMANGADIPIVVVNRVYEGIEDATAYVGGNSIDSGIIQMEEVAKLLGGKGNIAIMNGTPGHEAEIKRTEGNKQVIEENPDMQVVLEKNADFDRAKGMTLMENWLQSGDQIDAVVANNDEMAIGAIMALEAAGKLDGVVVAGIDGTPDALEYVESGKLQVSVFQDAAGQGSKGLEVAAKAAQGEEVEKMNFIDFELITPDNVQTYVEKWQ</sequence>
<evidence type="ECO:0000256" key="4">
    <source>
        <dbReference type="SAM" id="SignalP"/>
    </source>
</evidence>
<reference evidence="6 7" key="1">
    <citation type="submission" date="2017-01" db="EMBL/GenBank/DDBJ databases">
        <authorList>
            <person name="Mah S.A."/>
            <person name="Swanson W.J."/>
            <person name="Moy G.W."/>
            <person name="Vacquier V.D."/>
        </authorList>
    </citation>
    <scope>NUCLEOTIDE SEQUENCE [LARGE SCALE GENOMIC DNA]</scope>
    <source>
        <strain evidence="6 7">NIO-1016</strain>
    </source>
</reference>
<keyword evidence="3 4" id="KW-0732">Signal</keyword>
<gene>
    <name evidence="6" type="ORF">SAMN05443094_1085</name>
</gene>
<dbReference type="Pfam" id="PF13407">
    <property type="entry name" value="Peripla_BP_4"/>
    <property type="match status" value="1"/>
</dbReference>
<dbReference type="PANTHER" id="PTHR46847:SF1">
    <property type="entry name" value="D-ALLOSE-BINDING PERIPLASMIC PROTEIN-RELATED"/>
    <property type="match status" value="1"/>
</dbReference>
<name>A0A1N7ARM7_9BACI</name>